<dbReference type="PANTHER" id="PTHR43229:SF2">
    <property type="entry name" value="NODULATION PROTEIN J"/>
    <property type="match status" value="1"/>
</dbReference>
<evidence type="ECO:0000256" key="4">
    <source>
        <dbReference type="ARBA" id="ARBA00023136"/>
    </source>
</evidence>
<gene>
    <name evidence="7" type="ORF">OG549_22280</name>
</gene>
<dbReference type="PROSITE" id="PS51257">
    <property type="entry name" value="PROKAR_LIPOPROTEIN"/>
    <property type="match status" value="1"/>
</dbReference>
<dbReference type="Pfam" id="PF01061">
    <property type="entry name" value="ABC2_membrane"/>
    <property type="match status" value="1"/>
</dbReference>
<keyword evidence="2 5" id="KW-0812">Transmembrane</keyword>
<evidence type="ECO:0000256" key="2">
    <source>
        <dbReference type="ARBA" id="ARBA00022692"/>
    </source>
</evidence>
<keyword evidence="4 5" id="KW-0472">Membrane</keyword>
<dbReference type="PANTHER" id="PTHR43229">
    <property type="entry name" value="NODULATION PROTEIN J"/>
    <property type="match status" value="1"/>
</dbReference>
<dbReference type="AlphaFoldDB" id="A0AAU2VG80"/>
<dbReference type="InterPro" id="IPR051784">
    <property type="entry name" value="Nod_factor_ABC_transporter"/>
</dbReference>
<dbReference type="GO" id="GO:0016020">
    <property type="term" value="C:membrane"/>
    <property type="evidence" value="ECO:0007669"/>
    <property type="project" value="UniProtKB-SubCell"/>
</dbReference>
<feature type="transmembrane region" description="Helical" evidence="5">
    <location>
        <begin position="101"/>
        <end position="126"/>
    </location>
</feature>
<dbReference type="GO" id="GO:0140359">
    <property type="term" value="F:ABC-type transporter activity"/>
    <property type="evidence" value="ECO:0007669"/>
    <property type="project" value="InterPro"/>
</dbReference>
<evidence type="ECO:0000256" key="3">
    <source>
        <dbReference type="ARBA" id="ARBA00022989"/>
    </source>
</evidence>
<evidence type="ECO:0000256" key="1">
    <source>
        <dbReference type="ARBA" id="ARBA00004141"/>
    </source>
</evidence>
<name>A0AAU2VG80_9ACTN</name>
<evidence type="ECO:0000259" key="6">
    <source>
        <dbReference type="Pfam" id="PF01061"/>
    </source>
</evidence>
<evidence type="ECO:0000313" key="7">
    <source>
        <dbReference type="EMBL" id="WTW66520.1"/>
    </source>
</evidence>
<evidence type="ECO:0000256" key="5">
    <source>
        <dbReference type="SAM" id="Phobius"/>
    </source>
</evidence>
<sequence length="139" mass="14354">MLSPRRRAPLWLGRALPGLALVLVAAAVACSAFGLALGALGLRMRDVFLISNVASSALLLLTGANVPRQSLPGWMRTTGDVLPLTHAADAARRLADGGGIAWGPVGAECAVGVGYALLAVVLLAVFERGSRRRATLDVM</sequence>
<comment type="subcellular location">
    <subcellularLocation>
        <location evidence="1">Membrane</location>
        <topology evidence="1">Multi-pass membrane protein</topology>
    </subcellularLocation>
</comment>
<accession>A0AAU2VG80</accession>
<reference evidence="7" key="1">
    <citation type="submission" date="2022-10" db="EMBL/GenBank/DDBJ databases">
        <title>The complete genomes of actinobacterial strains from the NBC collection.</title>
        <authorList>
            <person name="Joergensen T.S."/>
            <person name="Alvarez Arevalo M."/>
            <person name="Sterndorff E.B."/>
            <person name="Faurdal D."/>
            <person name="Vuksanovic O."/>
            <person name="Mourched A.-S."/>
            <person name="Charusanti P."/>
            <person name="Shaw S."/>
            <person name="Blin K."/>
            <person name="Weber T."/>
        </authorList>
    </citation>
    <scope>NUCLEOTIDE SEQUENCE</scope>
    <source>
        <strain evidence="7">NBC_00003</strain>
    </source>
</reference>
<dbReference type="EMBL" id="CP108318">
    <property type="protein sequence ID" value="WTW66520.1"/>
    <property type="molecule type" value="Genomic_DNA"/>
</dbReference>
<keyword evidence="3 5" id="KW-1133">Transmembrane helix</keyword>
<protein>
    <submittedName>
        <fullName evidence="7">ABC transporter permease</fullName>
    </submittedName>
</protein>
<dbReference type="InterPro" id="IPR013525">
    <property type="entry name" value="ABC2_TM"/>
</dbReference>
<organism evidence="7">
    <name type="scientific">Streptomyces sp. NBC_00003</name>
    <dbReference type="NCBI Taxonomy" id="2903608"/>
    <lineage>
        <taxon>Bacteria</taxon>
        <taxon>Bacillati</taxon>
        <taxon>Actinomycetota</taxon>
        <taxon>Actinomycetes</taxon>
        <taxon>Kitasatosporales</taxon>
        <taxon>Streptomycetaceae</taxon>
        <taxon>Streptomyces</taxon>
    </lineage>
</organism>
<feature type="domain" description="ABC-2 type transporter transmembrane" evidence="6">
    <location>
        <begin position="20"/>
        <end position="92"/>
    </location>
</feature>
<feature type="transmembrane region" description="Helical" evidence="5">
    <location>
        <begin position="20"/>
        <end position="40"/>
    </location>
</feature>
<proteinExistence type="predicted"/>
<feature type="transmembrane region" description="Helical" evidence="5">
    <location>
        <begin position="47"/>
        <end position="66"/>
    </location>
</feature>